<dbReference type="EMBL" id="CAJNOV010000043">
    <property type="protein sequence ID" value="CAF0964465.1"/>
    <property type="molecule type" value="Genomic_DNA"/>
</dbReference>
<comment type="caution">
    <text evidence="4">The sequence shown here is derived from an EMBL/GenBank/DDBJ whole genome shotgun (WGS) entry which is preliminary data.</text>
</comment>
<evidence type="ECO:0000313" key="2">
    <source>
        <dbReference type="EMBL" id="CAF1431698.1"/>
    </source>
</evidence>
<reference evidence="4" key="1">
    <citation type="submission" date="2021-02" db="EMBL/GenBank/DDBJ databases">
        <authorList>
            <person name="Nowell W R."/>
        </authorList>
    </citation>
    <scope>NUCLEOTIDE SEQUENCE</scope>
</reference>
<dbReference type="EMBL" id="CAJOBJ010180599">
    <property type="protein sequence ID" value="CAF4916495.1"/>
    <property type="molecule type" value="Genomic_DNA"/>
</dbReference>
<dbReference type="Proteomes" id="UP000663855">
    <property type="component" value="Unassembled WGS sequence"/>
</dbReference>
<dbReference type="AlphaFoldDB" id="A0A816S866"/>
<dbReference type="Proteomes" id="UP000676336">
    <property type="component" value="Unassembled WGS sequence"/>
</dbReference>
<dbReference type="EMBL" id="CAJNRF010006529">
    <property type="protein sequence ID" value="CAF2081946.1"/>
    <property type="molecule type" value="Genomic_DNA"/>
</dbReference>
<evidence type="ECO:0000313" key="3">
    <source>
        <dbReference type="EMBL" id="CAF1923047.1"/>
    </source>
</evidence>
<proteinExistence type="predicted"/>
<evidence type="ECO:0000313" key="1">
    <source>
        <dbReference type="EMBL" id="CAF0964465.1"/>
    </source>
</evidence>
<organism evidence="4 8">
    <name type="scientific">Rotaria magnacalcarata</name>
    <dbReference type="NCBI Taxonomy" id="392030"/>
    <lineage>
        <taxon>Eukaryota</taxon>
        <taxon>Metazoa</taxon>
        <taxon>Spiralia</taxon>
        <taxon>Gnathifera</taxon>
        <taxon>Rotifera</taxon>
        <taxon>Eurotatoria</taxon>
        <taxon>Bdelloidea</taxon>
        <taxon>Philodinida</taxon>
        <taxon>Philodinidae</taxon>
        <taxon>Rotaria</taxon>
    </lineage>
</organism>
<name>A0A816S866_9BILA</name>
<dbReference type="Proteomes" id="UP000681720">
    <property type="component" value="Unassembled WGS sequence"/>
</dbReference>
<dbReference type="Proteomes" id="UP000663824">
    <property type="component" value="Unassembled WGS sequence"/>
</dbReference>
<dbReference type="Proteomes" id="UP000663834">
    <property type="component" value="Unassembled WGS sequence"/>
</dbReference>
<evidence type="ECO:0000313" key="7">
    <source>
        <dbReference type="EMBL" id="CAF4916495.1"/>
    </source>
</evidence>
<dbReference type="EMBL" id="CAJOBI010000490">
    <property type="protein sequence ID" value="CAF3826754.1"/>
    <property type="molecule type" value="Genomic_DNA"/>
</dbReference>
<accession>A0A816S866</accession>
<evidence type="ECO:0000313" key="9">
    <source>
        <dbReference type="Proteomes" id="UP000663866"/>
    </source>
</evidence>
<evidence type="ECO:0000313" key="4">
    <source>
        <dbReference type="EMBL" id="CAF2081946.1"/>
    </source>
</evidence>
<evidence type="ECO:0000313" key="8">
    <source>
        <dbReference type="Proteomes" id="UP000663856"/>
    </source>
</evidence>
<protein>
    <submittedName>
        <fullName evidence="4">Uncharacterized protein</fullName>
    </submittedName>
</protein>
<evidence type="ECO:0000313" key="6">
    <source>
        <dbReference type="EMBL" id="CAF4038578.1"/>
    </source>
</evidence>
<dbReference type="OrthoDB" id="10016884at2759"/>
<sequence length="216" mass="24424">MTTAARTKENGGEFPLFKTPLRNSIRTPVRNGMLSSTTLNNLTSYSNSNKQLKFINTTSVNNFKMCSESITTPIRLTKNKFTTPISTQRRALGLVNHNSNRICRVISTDDLSELNTVKEINNYNTNKYEEPIVLQTSTSINVCTHPEDDLPHCNHSSQDTFDDLIPNDERIEHMIRNQTIGMSFLNCYTSNENTIRCQSPVCANINISTLLDMIDI</sequence>
<dbReference type="EMBL" id="CAJNRE010000165">
    <property type="protein sequence ID" value="CAF1923047.1"/>
    <property type="molecule type" value="Genomic_DNA"/>
</dbReference>
<keyword evidence="9" id="KW-1185">Reference proteome</keyword>
<dbReference type="Proteomes" id="UP000663866">
    <property type="component" value="Unassembled WGS sequence"/>
</dbReference>
<evidence type="ECO:0000313" key="5">
    <source>
        <dbReference type="EMBL" id="CAF3826754.1"/>
    </source>
</evidence>
<dbReference type="Proteomes" id="UP000663856">
    <property type="component" value="Unassembled WGS sequence"/>
</dbReference>
<dbReference type="EMBL" id="CAJOBG010002969">
    <property type="protein sequence ID" value="CAF4038578.1"/>
    <property type="molecule type" value="Genomic_DNA"/>
</dbReference>
<gene>
    <name evidence="1" type="ORF">CJN711_LOCUS566</name>
    <name evidence="7" type="ORF">GIL414_LOCUS52577</name>
    <name evidence="2" type="ORF">KQP761_LOCUS11069</name>
    <name evidence="3" type="ORF">MBJ925_LOCUS2562</name>
    <name evidence="6" type="ORF">OVN521_LOCUS17242</name>
    <name evidence="5" type="ORF">SMN809_LOCUS2619</name>
    <name evidence="4" type="ORF">WKI299_LOCUS16392</name>
</gene>
<dbReference type="EMBL" id="CAJNOW010004844">
    <property type="protein sequence ID" value="CAF1431698.1"/>
    <property type="molecule type" value="Genomic_DNA"/>
</dbReference>